<dbReference type="Pfam" id="PF00196">
    <property type="entry name" value="GerE"/>
    <property type="match status" value="1"/>
</dbReference>
<gene>
    <name evidence="5" type="ORF">S01H4_20587</name>
</gene>
<reference evidence="5" key="1">
    <citation type="journal article" date="2014" name="Front. Microbiol.">
        <title>High frequency of phylogenetically diverse reductive dehalogenase-homologous genes in deep subseafloor sedimentary metagenomes.</title>
        <authorList>
            <person name="Kawai M."/>
            <person name="Futagami T."/>
            <person name="Toyoda A."/>
            <person name="Takaki Y."/>
            <person name="Nishi S."/>
            <person name="Hori S."/>
            <person name="Arai W."/>
            <person name="Tsubouchi T."/>
            <person name="Morono Y."/>
            <person name="Uchiyama I."/>
            <person name="Ito T."/>
            <person name="Fujiyama A."/>
            <person name="Inagaki F."/>
            <person name="Takami H."/>
        </authorList>
    </citation>
    <scope>NUCLEOTIDE SEQUENCE</scope>
    <source>
        <strain evidence="5">Expedition CK06-06</strain>
    </source>
</reference>
<dbReference type="SMART" id="SM00421">
    <property type="entry name" value="HTH_LUXR"/>
    <property type="match status" value="1"/>
</dbReference>
<dbReference type="InterPro" id="IPR016032">
    <property type="entry name" value="Sig_transdc_resp-reg_C-effctor"/>
</dbReference>
<feature type="domain" description="HTH luxR-type" evidence="4">
    <location>
        <begin position="154"/>
        <end position="219"/>
    </location>
</feature>
<dbReference type="PRINTS" id="PR00038">
    <property type="entry name" value="HTHLUXR"/>
</dbReference>
<evidence type="ECO:0000259" key="4">
    <source>
        <dbReference type="PROSITE" id="PS50043"/>
    </source>
</evidence>
<evidence type="ECO:0000256" key="2">
    <source>
        <dbReference type="ARBA" id="ARBA00023125"/>
    </source>
</evidence>
<evidence type="ECO:0000313" key="5">
    <source>
        <dbReference type="EMBL" id="GAG65638.1"/>
    </source>
</evidence>
<dbReference type="InterPro" id="IPR036388">
    <property type="entry name" value="WH-like_DNA-bd_sf"/>
</dbReference>
<dbReference type="PANTHER" id="PTHR44688">
    <property type="entry name" value="DNA-BINDING TRANSCRIPTIONAL ACTIVATOR DEVR_DOSR"/>
    <property type="match status" value="1"/>
</dbReference>
<dbReference type="PANTHER" id="PTHR44688:SF25">
    <property type="entry name" value="HTH LUXR-TYPE DOMAIN-CONTAINING PROTEIN"/>
    <property type="match status" value="1"/>
</dbReference>
<comment type="caution">
    <text evidence="5">The sequence shown here is derived from an EMBL/GenBank/DDBJ whole genome shotgun (WGS) entry which is preliminary data.</text>
</comment>
<dbReference type="GO" id="GO:0006355">
    <property type="term" value="P:regulation of DNA-templated transcription"/>
    <property type="evidence" value="ECO:0007669"/>
    <property type="project" value="InterPro"/>
</dbReference>
<dbReference type="PROSITE" id="PS00622">
    <property type="entry name" value="HTH_LUXR_1"/>
    <property type="match status" value="1"/>
</dbReference>
<protein>
    <recommendedName>
        <fullName evidence="4">HTH luxR-type domain-containing protein</fullName>
    </recommendedName>
</protein>
<dbReference type="PROSITE" id="PS50043">
    <property type="entry name" value="HTH_LUXR_2"/>
    <property type="match status" value="1"/>
</dbReference>
<proteinExistence type="predicted"/>
<dbReference type="GO" id="GO:0003677">
    <property type="term" value="F:DNA binding"/>
    <property type="evidence" value="ECO:0007669"/>
    <property type="project" value="UniProtKB-KW"/>
</dbReference>
<evidence type="ECO:0000256" key="1">
    <source>
        <dbReference type="ARBA" id="ARBA00023015"/>
    </source>
</evidence>
<dbReference type="AlphaFoldDB" id="X0ZYV0"/>
<dbReference type="SUPFAM" id="SSF46894">
    <property type="entry name" value="C-terminal effector domain of the bipartite response regulators"/>
    <property type="match status" value="1"/>
</dbReference>
<dbReference type="Gene3D" id="1.10.10.10">
    <property type="entry name" value="Winged helix-like DNA-binding domain superfamily/Winged helix DNA-binding domain"/>
    <property type="match status" value="1"/>
</dbReference>
<keyword evidence="3" id="KW-0804">Transcription</keyword>
<organism evidence="5">
    <name type="scientific">marine sediment metagenome</name>
    <dbReference type="NCBI Taxonomy" id="412755"/>
    <lineage>
        <taxon>unclassified sequences</taxon>
        <taxon>metagenomes</taxon>
        <taxon>ecological metagenomes</taxon>
    </lineage>
</organism>
<keyword evidence="1" id="KW-0805">Transcription regulation</keyword>
<keyword evidence="2" id="KW-0238">DNA-binding</keyword>
<accession>X0ZYV0</accession>
<sequence>MLEDGLQGQWDARNHEGLVVCIVAPAPALQAGLRSVLTSLEMVDRVYTASSLEEFEIYRSITDIVCLSPGIEPITNFEEMVDDSSLLGVLILVSEGGERSSLIPDSVNIAWGILPLEAPIEQFEAAVQAIAVGLSIGKPSAISFLSDEEAIDLDDPLIDPLTDRELEVLQLLAQGKANKQIALDLAISEHTVKFHVSSIYTKLGAANRTEAVRLGVRRGLVLL</sequence>
<evidence type="ECO:0000256" key="3">
    <source>
        <dbReference type="ARBA" id="ARBA00023163"/>
    </source>
</evidence>
<dbReference type="CDD" id="cd06170">
    <property type="entry name" value="LuxR_C_like"/>
    <property type="match status" value="1"/>
</dbReference>
<dbReference type="InterPro" id="IPR000792">
    <property type="entry name" value="Tscrpt_reg_LuxR_C"/>
</dbReference>
<name>X0ZYV0_9ZZZZ</name>
<dbReference type="EMBL" id="BART01009265">
    <property type="protein sequence ID" value="GAG65638.1"/>
    <property type="molecule type" value="Genomic_DNA"/>
</dbReference>